<evidence type="ECO:0000313" key="2">
    <source>
        <dbReference type="Proteomes" id="UP001060215"/>
    </source>
</evidence>
<comment type="caution">
    <text evidence="1">The sequence shown here is derived from an EMBL/GenBank/DDBJ whole genome shotgun (WGS) entry which is preliminary data.</text>
</comment>
<dbReference type="EMBL" id="CM045771">
    <property type="protein sequence ID" value="KAI7989764.1"/>
    <property type="molecule type" value="Genomic_DNA"/>
</dbReference>
<accession>A0ACC0FN47</accession>
<proteinExistence type="predicted"/>
<dbReference type="Proteomes" id="UP001060215">
    <property type="component" value="Chromosome 14"/>
</dbReference>
<organism evidence="1 2">
    <name type="scientific">Camellia lanceoleosa</name>
    <dbReference type="NCBI Taxonomy" id="1840588"/>
    <lineage>
        <taxon>Eukaryota</taxon>
        <taxon>Viridiplantae</taxon>
        <taxon>Streptophyta</taxon>
        <taxon>Embryophyta</taxon>
        <taxon>Tracheophyta</taxon>
        <taxon>Spermatophyta</taxon>
        <taxon>Magnoliopsida</taxon>
        <taxon>eudicotyledons</taxon>
        <taxon>Gunneridae</taxon>
        <taxon>Pentapetalae</taxon>
        <taxon>asterids</taxon>
        <taxon>Ericales</taxon>
        <taxon>Theaceae</taxon>
        <taxon>Camellia</taxon>
    </lineage>
</organism>
<gene>
    <name evidence="1" type="ORF">LOK49_LG13G02175</name>
</gene>
<reference evidence="1 2" key="1">
    <citation type="journal article" date="2022" name="Plant J.">
        <title>Chromosome-level genome of Camellia lanceoleosa provides a valuable resource for understanding genome evolution and self-incompatibility.</title>
        <authorList>
            <person name="Gong W."/>
            <person name="Xiao S."/>
            <person name="Wang L."/>
            <person name="Liao Z."/>
            <person name="Chang Y."/>
            <person name="Mo W."/>
            <person name="Hu G."/>
            <person name="Li W."/>
            <person name="Zhao G."/>
            <person name="Zhu H."/>
            <person name="Hu X."/>
            <person name="Ji K."/>
            <person name="Xiang X."/>
            <person name="Song Q."/>
            <person name="Yuan D."/>
            <person name="Jin S."/>
            <person name="Zhang L."/>
        </authorList>
    </citation>
    <scope>NUCLEOTIDE SEQUENCE [LARGE SCALE GENOMIC DNA]</scope>
    <source>
        <strain evidence="1">SQ_2022a</strain>
    </source>
</reference>
<name>A0ACC0FN47_9ERIC</name>
<sequence>MASSTLPLVFIVRRQNPKLLVPSKPTPHELKQLSDIDDQEGFRFQVPVIMFYKNNPSMEGKDPASVIREALAKALVFYYPFAGRLVEGPNRKLSVDCTAEGVLFIEADANVEIDWLGDTVGPGCPYLEELLYDVPGSDGIVGCPLLLIQVIMFTIERIVYSVFDYNSRV</sequence>
<evidence type="ECO:0000313" key="1">
    <source>
        <dbReference type="EMBL" id="KAI7989764.1"/>
    </source>
</evidence>
<protein>
    <submittedName>
        <fullName evidence="1">Methanol O-anthraniloyltransferase</fullName>
    </submittedName>
</protein>
<keyword evidence="2" id="KW-1185">Reference proteome</keyword>